<comment type="similarity">
    <text evidence="8">Belongs to the aspartate/glutamate racemases family.</text>
</comment>
<comment type="function">
    <text evidence="8">Provides the (R)-glutamate required for cell wall biosynthesis.</text>
</comment>
<dbReference type="GO" id="GO:0008881">
    <property type="term" value="F:glutamate racemase activity"/>
    <property type="evidence" value="ECO:0007669"/>
    <property type="project" value="UniProtKB-UniRule"/>
</dbReference>
<name>A0A328C659_9DELT</name>
<evidence type="ECO:0000313" key="10">
    <source>
        <dbReference type="Proteomes" id="UP000249169"/>
    </source>
</evidence>
<dbReference type="InterPro" id="IPR001920">
    <property type="entry name" value="Asp/Glu_race"/>
</dbReference>
<feature type="binding site" evidence="8">
    <location>
        <begin position="13"/>
        <end position="14"/>
    </location>
    <ligand>
        <name>substrate</name>
    </ligand>
</feature>
<dbReference type="NCBIfam" id="TIGR00067">
    <property type="entry name" value="glut_race"/>
    <property type="match status" value="1"/>
</dbReference>
<evidence type="ECO:0000256" key="1">
    <source>
        <dbReference type="ARBA" id="ARBA00001602"/>
    </source>
</evidence>
<reference evidence="9 10" key="1">
    <citation type="submission" date="2018-05" db="EMBL/GenBank/DDBJ databases">
        <title>Lujinxingia marina gen. nov. sp. nov., a new facultative anaerobic member of the class Deltaproteobacteria, and proposal of Lujinxingaceae fam. nov.</title>
        <authorList>
            <person name="Li C.-M."/>
        </authorList>
    </citation>
    <scope>NUCLEOTIDE SEQUENCE [LARGE SCALE GENOMIC DNA]</scope>
    <source>
        <strain evidence="9 10">B210</strain>
    </source>
</reference>
<dbReference type="InterPro" id="IPR018187">
    <property type="entry name" value="Asp/Glu_racemase_AS_1"/>
</dbReference>
<comment type="caution">
    <text evidence="9">The sequence shown here is derived from an EMBL/GenBank/DDBJ whole genome shotgun (WGS) entry which is preliminary data.</text>
</comment>
<dbReference type="GO" id="GO:0071555">
    <property type="term" value="P:cell wall organization"/>
    <property type="evidence" value="ECO:0007669"/>
    <property type="project" value="UniProtKB-KW"/>
</dbReference>
<dbReference type="Pfam" id="PF01177">
    <property type="entry name" value="Asp_Glu_race"/>
    <property type="match status" value="1"/>
</dbReference>
<dbReference type="OrthoDB" id="9801055at2"/>
<dbReference type="AlphaFoldDB" id="A0A328C659"/>
<dbReference type="PANTHER" id="PTHR21198:SF2">
    <property type="entry name" value="GLUTAMATE RACEMASE"/>
    <property type="match status" value="1"/>
</dbReference>
<feature type="active site" description="Proton donor/acceptor" evidence="8">
    <location>
        <position position="76"/>
    </location>
</feature>
<dbReference type="Proteomes" id="UP000249169">
    <property type="component" value="Unassembled WGS sequence"/>
</dbReference>
<comment type="catalytic activity">
    <reaction evidence="1 8">
        <text>L-glutamate = D-glutamate</text>
        <dbReference type="Rhea" id="RHEA:12813"/>
        <dbReference type="ChEBI" id="CHEBI:29985"/>
        <dbReference type="ChEBI" id="CHEBI:29986"/>
        <dbReference type="EC" id="5.1.1.3"/>
    </reaction>
</comment>
<dbReference type="PROSITE" id="PS00924">
    <property type="entry name" value="ASP_GLU_RACEMASE_2"/>
    <property type="match status" value="1"/>
</dbReference>
<keyword evidence="6 8" id="KW-0961">Cell wall biogenesis/degradation</keyword>
<dbReference type="PROSITE" id="PS00923">
    <property type="entry name" value="ASP_GLU_RACEMASE_1"/>
    <property type="match status" value="1"/>
</dbReference>
<feature type="binding site" evidence="8">
    <location>
        <begin position="45"/>
        <end position="46"/>
    </location>
    <ligand>
        <name>substrate</name>
    </ligand>
</feature>
<evidence type="ECO:0000256" key="3">
    <source>
        <dbReference type="ARBA" id="ARBA00022960"/>
    </source>
</evidence>
<dbReference type="EC" id="5.1.1.3" evidence="2 8"/>
<accession>A0A328C659</accession>
<dbReference type="InterPro" id="IPR004391">
    <property type="entry name" value="Glu_race"/>
</dbReference>
<evidence type="ECO:0000256" key="8">
    <source>
        <dbReference type="HAMAP-Rule" id="MF_00258"/>
    </source>
</evidence>
<protein>
    <recommendedName>
        <fullName evidence="7 8">Glutamate racemase</fullName>
        <ecNumber evidence="2 8">5.1.1.3</ecNumber>
    </recommendedName>
</protein>
<keyword evidence="3 8" id="KW-0133">Cell shape</keyword>
<dbReference type="GO" id="GO:0009252">
    <property type="term" value="P:peptidoglycan biosynthetic process"/>
    <property type="evidence" value="ECO:0007669"/>
    <property type="project" value="UniProtKB-UniRule"/>
</dbReference>
<dbReference type="Gene3D" id="3.40.50.1860">
    <property type="match status" value="2"/>
</dbReference>
<keyword evidence="5 8" id="KW-0413">Isomerase</keyword>
<dbReference type="FunFam" id="3.40.50.1860:FF:000002">
    <property type="entry name" value="Glutamate racemase"/>
    <property type="match status" value="1"/>
</dbReference>
<evidence type="ECO:0000256" key="7">
    <source>
        <dbReference type="ARBA" id="ARBA00070053"/>
    </source>
</evidence>
<dbReference type="HAMAP" id="MF_00258">
    <property type="entry name" value="Glu_racemase"/>
    <property type="match status" value="1"/>
</dbReference>
<dbReference type="EMBL" id="QHKO01000003">
    <property type="protein sequence ID" value="RAL23091.1"/>
    <property type="molecule type" value="Genomic_DNA"/>
</dbReference>
<evidence type="ECO:0000313" key="9">
    <source>
        <dbReference type="EMBL" id="RAL23091.1"/>
    </source>
</evidence>
<evidence type="ECO:0000256" key="4">
    <source>
        <dbReference type="ARBA" id="ARBA00022984"/>
    </source>
</evidence>
<dbReference type="InterPro" id="IPR033134">
    <property type="entry name" value="Asp/Glu_racemase_AS_2"/>
</dbReference>
<feature type="binding site" evidence="8">
    <location>
        <begin position="77"/>
        <end position="78"/>
    </location>
    <ligand>
        <name>substrate</name>
    </ligand>
</feature>
<gene>
    <name evidence="8" type="primary">murI</name>
    <name evidence="9" type="ORF">DL240_09400</name>
</gene>
<dbReference type="InterPro" id="IPR015942">
    <property type="entry name" value="Asp/Glu/hydantoin_racemase"/>
</dbReference>
<sequence>MHPHAHRPIGVFDSGVGGLTVMRALVEALPHEDLLYLGDTARVPYGNRGAETIRRYALNAARLLVNRNIKALVVACNTATAYALPALQDALDIPVFGVVEPVAALAAARSQSGHIALIGTRATVRSHSYTRALMNLRPDAHVHPIACPLLVPLAEEGWTRGPVVEEVLQHYLEPLTRSPIDTMILGCTHYPLLRQAISEVISRIAPHPVELLDSATATATELRETLARLQLATTSTDPGQHRFLLTDLPEGFVETASRFFGQSVAERCEHVDIIDTFASTPG</sequence>
<keyword evidence="4 8" id="KW-0573">Peptidoglycan synthesis</keyword>
<keyword evidence="10" id="KW-1185">Reference proteome</keyword>
<feature type="active site" description="Proton donor/acceptor" evidence="8">
    <location>
        <position position="187"/>
    </location>
</feature>
<evidence type="ECO:0000256" key="5">
    <source>
        <dbReference type="ARBA" id="ARBA00023235"/>
    </source>
</evidence>
<comment type="pathway">
    <text evidence="8">Cell wall biogenesis; peptidoglycan biosynthesis.</text>
</comment>
<proteinExistence type="inferred from homology"/>
<dbReference type="UniPathway" id="UPA00219"/>
<dbReference type="RefSeq" id="WP_111729619.1">
    <property type="nucleotide sequence ID" value="NZ_QHKO01000003.1"/>
</dbReference>
<dbReference type="PANTHER" id="PTHR21198">
    <property type="entry name" value="GLUTAMATE RACEMASE"/>
    <property type="match status" value="1"/>
</dbReference>
<organism evidence="9 10">
    <name type="scientific">Lujinxingia litoralis</name>
    <dbReference type="NCBI Taxonomy" id="2211119"/>
    <lineage>
        <taxon>Bacteria</taxon>
        <taxon>Deltaproteobacteria</taxon>
        <taxon>Bradymonadales</taxon>
        <taxon>Lujinxingiaceae</taxon>
        <taxon>Lujinxingia</taxon>
    </lineage>
</organism>
<dbReference type="GO" id="GO:0008360">
    <property type="term" value="P:regulation of cell shape"/>
    <property type="evidence" value="ECO:0007669"/>
    <property type="project" value="UniProtKB-KW"/>
</dbReference>
<evidence type="ECO:0000256" key="6">
    <source>
        <dbReference type="ARBA" id="ARBA00023316"/>
    </source>
</evidence>
<feature type="binding site" evidence="8">
    <location>
        <begin position="188"/>
        <end position="189"/>
    </location>
    <ligand>
        <name>substrate</name>
    </ligand>
</feature>
<dbReference type="SUPFAM" id="SSF53681">
    <property type="entry name" value="Aspartate/glutamate racemase"/>
    <property type="match status" value="2"/>
</dbReference>
<evidence type="ECO:0000256" key="2">
    <source>
        <dbReference type="ARBA" id="ARBA00013090"/>
    </source>
</evidence>